<proteinExistence type="predicted"/>
<gene>
    <name evidence="1" type="ORF">QQF64_027010</name>
</gene>
<accession>A0ABR3NB52</accession>
<evidence type="ECO:0008006" key="3">
    <source>
        <dbReference type="Google" id="ProtNLM"/>
    </source>
</evidence>
<dbReference type="EMBL" id="JAYMGO010000005">
    <property type="protein sequence ID" value="KAL1274196.1"/>
    <property type="molecule type" value="Genomic_DNA"/>
</dbReference>
<dbReference type="Proteomes" id="UP001558613">
    <property type="component" value="Unassembled WGS sequence"/>
</dbReference>
<protein>
    <recommendedName>
        <fullName evidence="3">HTH CENPB-type domain-containing protein</fullName>
    </recommendedName>
</protein>
<keyword evidence="2" id="KW-1185">Reference proteome</keyword>
<organism evidence="1 2">
    <name type="scientific">Cirrhinus molitorella</name>
    <name type="common">mud carp</name>
    <dbReference type="NCBI Taxonomy" id="172907"/>
    <lineage>
        <taxon>Eukaryota</taxon>
        <taxon>Metazoa</taxon>
        <taxon>Chordata</taxon>
        <taxon>Craniata</taxon>
        <taxon>Vertebrata</taxon>
        <taxon>Euteleostomi</taxon>
        <taxon>Actinopterygii</taxon>
        <taxon>Neopterygii</taxon>
        <taxon>Teleostei</taxon>
        <taxon>Ostariophysi</taxon>
        <taxon>Cypriniformes</taxon>
        <taxon>Cyprinidae</taxon>
        <taxon>Labeoninae</taxon>
        <taxon>Labeonini</taxon>
        <taxon>Cirrhinus</taxon>
    </lineage>
</organism>
<evidence type="ECO:0000313" key="2">
    <source>
        <dbReference type="Proteomes" id="UP001558613"/>
    </source>
</evidence>
<reference evidence="1 2" key="1">
    <citation type="submission" date="2023-09" db="EMBL/GenBank/DDBJ databases">
        <authorList>
            <person name="Wang M."/>
        </authorList>
    </citation>
    <scope>NUCLEOTIDE SEQUENCE [LARGE SCALE GENOMIC DNA]</scope>
    <source>
        <strain evidence="1">GT-2023</strain>
        <tissue evidence="1">Liver</tissue>
    </source>
</reference>
<comment type="caution">
    <text evidence="1">The sequence shown here is derived from an EMBL/GenBank/DDBJ whole genome shotgun (WGS) entry which is preliminary data.</text>
</comment>
<evidence type="ECO:0000313" key="1">
    <source>
        <dbReference type="EMBL" id="KAL1274196.1"/>
    </source>
</evidence>
<sequence>MAGASWFTNFMQRHQNLSIRRPQATSLTRSTSFNEKNVESFFNKLATVYEKYSFEAKDIWNVDETGLTTVQKPGHLVASKGERRVGSVTSAERGVLVTMALAGNALGNIIPPHFVFP</sequence>
<name>A0ABR3NB52_9TELE</name>